<comment type="caution">
    <text evidence="3">The sequence shown here is derived from an EMBL/GenBank/DDBJ whole genome shotgun (WGS) entry which is preliminary data.</text>
</comment>
<keyword evidence="4" id="KW-1185">Reference proteome</keyword>
<dbReference type="eggNOG" id="ENOG502SYS3">
    <property type="taxonomic scope" value="Eukaryota"/>
</dbReference>
<feature type="region of interest" description="Disordered" evidence="1">
    <location>
        <begin position="538"/>
        <end position="701"/>
    </location>
</feature>
<reference evidence="3 4" key="1">
    <citation type="submission" date="2013-03" db="EMBL/GenBank/DDBJ databases">
        <title>The Genome Sequence of Cladophialophora psammophila CBS 110553.</title>
        <authorList>
            <consortium name="The Broad Institute Genomics Platform"/>
            <person name="Cuomo C."/>
            <person name="de Hoog S."/>
            <person name="Gorbushina A."/>
            <person name="Walker B."/>
            <person name="Young S.K."/>
            <person name="Zeng Q."/>
            <person name="Gargeya S."/>
            <person name="Fitzgerald M."/>
            <person name="Haas B."/>
            <person name="Abouelleil A."/>
            <person name="Allen A.W."/>
            <person name="Alvarado L."/>
            <person name="Arachchi H.M."/>
            <person name="Berlin A.M."/>
            <person name="Chapman S.B."/>
            <person name="Gainer-Dewar J."/>
            <person name="Goldberg J."/>
            <person name="Griggs A."/>
            <person name="Gujja S."/>
            <person name="Hansen M."/>
            <person name="Howarth C."/>
            <person name="Imamovic A."/>
            <person name="Ireland A."/>
            <person name="Larimer J."/>
            <person name="McCowan C."/>
            <person name="Murphy C."/>
            <person name="Pearson M."/>
            <person name="Poon T.W."/>
            <person name="Priest M."/>
            <person name="Roberts A."/>
            <person name="Saif S."/>
            <person name="Shea T."/>
            <person name="Sisk P."/>
            <person name="Sykes S."/>
            <person name="Wortman J."/>
            <person name="Nusbaum C."/>
            <person name="Birren B."/>
        </authorList>
    </citation>
    <scope>NUCLEOTIDE SEQUENCE [LARGE SCALE GENOMIC DNA]</scope>
    <source>
        <strain evidence="3 4">CBS 110553</strain>
    </source>
</reference>
<dbReference type="Proteomes" id="UP000019471">
    <property type="component" value="Unassembled WGS sequence"/>
</dbReference>
<dbReference type="AlphaFoldDB" id="W9WP71"/>
<feature type="region of interest" description="Disordered" evidence="1">
    <location>
        <begin position="228"/>
        <end position="265"/>
    </location>
</feature>
<feature type="compositionally biased region" description="Low complexity" evidence="1">
    <location>
        <begin position="242"/>
        <end position="260"/>
    </location>
</feature>
<name>W9WP71_9EURO</name>
<proteinExistence type="predicted"/>
<feature type="region of interest" description="Disordered" evidence="1">
    <location>
        <begin position="758"/>
        <end position="812"/>
    </location>
</feature>
<keyword evidence="2" id="KW-0472">Membrane</keyword>
<feature type="transmembrane region" description="Helical" evidence="2">
    <location>
        <begin position="6"/>
        <end position="29"/>
    </location>
</feature>
<feature type="compositionally biased region" description="Basic and acidic residues" evidence="1">
    <location>
        <begin position="538"/>
        <end position="552"/>
    </location>
</feature>
<dbReference type="RefSeq" id="XP_007745824.1">
    <property type="nucleotide sequence ID" value="XM_007747634.1"/>
</dbReference>
<feature type="region of interest" description="Disordered" evidence="1">
    <location>
        <begin position="353"/>
        <end position="376"/>
    </location>
</feature>
<feature type="compositionally biased region" description="Polar residues" evidence="1">
    <location>
        <begin position="765"/>
        <end position="803"/>
    </location>
</feature>
<evidence type="ECO:0000256" key="1">
    <source>
        <dbReference type="SAM" id="MobiDB-lite"/>
    </source>
</evidence>
<sequence length="1003" mass="110289">MWPLWLIIVIAVVGAAVLTCTGILLAITLERRRHRHIMHDHGLTRNLSKYHRPKLSACEHNYSHITHPTTPLRRSVQLPFGVVSVGVDSAGEDEERQLNTATGHADDYVEVLRPRSKRSIRQSFSGHPLYIPKTRRQGKLRKAVPLDRIQKSPLSAITEFSDPSTGVSPIAPEFPAESETIAMHETAMMKPEKHTSTQWPLVTASTRASDIVLTEIMSIAVRESVLMRKGGGKHSQPTAPQSASVPRSISSASMASLAPDDPLPPLPTIHFPRNIMARASNASLDTVGSSVLGAFAGSPANDATELSASNLESNEQSPTPRLGLGQVFSTPKLQALPVKQTIHGLCTGKPSIRSLHPTVDTDEISPGSTRNISNAPPFPTIVIQEESFKIIDASNWDLPTLKVGKIRPPSDRPNRHSLIEQSRTAQYRAASDSATSLLADEDVFSVLEAPQRPNSVAIGNPLQWDRRGSFATKRHSLSSLDGPRRGHRRQNCVRITNLPYLDLRAHDMMRLPELREEQQQVARTLEADKSFHGFEIRQPRPMFKPRESESDIKSSTPIPSPFRNAPILTPTPRPVRKQYIQRPDSAVSGTPRPDSEVFNSDHIPVQVSGHRSTTPRQWPLSPCSKPNVLLRETPPSAQPSDRIPFESPILPSPALNSASLYPRKSLVKGPRNPRNSGQSSHPAAKRPLQNKNGPNYRITKARECSGSGDFALRKSVMMLRSMNSEGRLLDQQRTMLSNIGAVKSDSPEIFAMPSPPMNKRVMGLRNTSGTSSTASTPRSVSVETQQASRGSSPLAHSTSNSTRAPPIGTTDGRTSLHGALDLPAPVMCVSPSVMSVGGGSIWEDVSVRGESPEPEVYVAPLALRPKADHNNRQRYYPSASTFQARRGVGDDFFDAQQRNDRQYLVPHHVPYMVGGVETENSHLVQQLERVVSGGQWNHHKNSSIIANDNNNNDLYENMASSSVRCDVPPPDQREIDVFQLPHHNNRKEIGLGLWFANSSMRST</sequence>
<dbReference type="GeneID" id="19191751"/>
<dbReference type="HOGENOM" id="CLU_005907_0_0_1"/>
<gene>
    <name evidence="3" type="ORF">A1O5_07045</name>
</gene>
<evidence type="ECO:0000256" key="2">
    <source>
        <dbReference type="SAM" id="Phobius"/>
    </source>
</evidence>
<protein>
    <submittedName>
        <fullName evidence="3">Uncharacterized protein</fullName>
    </submittedName>
</protein>
<evidence type="ECO:0000313" key="4">
    <source>
        <dbReference type="Proteomes" id="UP000019471"/>
    </source>
</evidence>
<organism evidence="3 4">
    <name type="scientific">Cladophialophora psammophila CBS 110553</name>
    <dbReference type="NCBI Taxonomy" id="1182543"/>
    <lineage>
        <taxon>Eukaryota</taxon>
        <taxon>Fungi</taxon>
        <taxon>Dikarya</taxon>
        <taxon>Ascomycota</taxon>
        <taxon>Pezizomycotina</taxon>
        <taxon>Eurotiomycetes</taxon>
        <taxon>Chaetothyriomycetidae</taxon>
        <taxon>Chaetothyriales</taxon>
        <taxon>Herpotrichiellaceae</taxon>
        <taxon>Cladophialophora</taxon>
    </lineage>
</organism>
<keyword evidence="2" id="KW-1133">Transmembrane helix</keyword>
<accession>W9WP71</accession>
<dbReference type="EMBL" id="AMGX01000010">
    <property type="protein sequence ID" value="EXJ69972.1"/>
    <property type="molecule type" value="Genomic_DNA"/>
</dbReference>
<dbReference type="OrthoDB" id="3546893at2759"/>
<evidence type="ECO:0000313" key="3">
    <source>
        <dbReference type="EMBL" id="EXJ69972.1"/>
    </source>
</evidence>
<keyword evidence="2" id="KW-0812">Transmembrane</keyword>